<reference evidence="1" key="1">
    <citation type="journal article" date="2015" name="Nature">
        <title>Complex archaea that bridge the gap between prokaryotes and eukaryotes.</title>
        <authorList>
            <person name="Spang A."/>
            <person name="Saw J.H."/>
            <person name="Jorgensen S.L."/>
            <person name="Zaremba-Niedzwiedzka K."/>
            <person name="Martijn J."/>
            <person name="Lind A.E."/>
            <person name="van Eijk R."/>
            <person name="Schleper C."/>
            <person name="Guy L."/>
            <person name="Ettema T.J."/>
        </authorList>
    </citation>
    <scope>NUCLEOTIDE SEQUENCE</scope>
</reference>
<dbReference type="EMBL" id="LAZR01002165">
    <property type="protein sequence ID" value="KKN33588.1"/>
    <property type="molecule type" value="Genomic_DNA"/>
</dbReference>
<dbReference type="AlphaFoldDB" id="A0A0F9SWH3"/>
<accession>A0A0F9SWH3</accession>
<comment type="caution">
    <text evidence="1">The sequence shown here is derived from an EMBL/GenBank/DDBJ whole genome shotgun (WGS) entry which is preliminary data.</text>
</comment>
<gene>
    <name evidence="1" type="ORF">LCGC14_0802170</name>
</gene>
<proteinExistence type="predicted"/>
<sequence>MTLIEEIDIIQKKFNLREWVLNELKNLESKYGMTTKDFIEKWTINEIPEPEEHDLLQEFLEWEGLSISLQKVESELKEIEKRIKEG</sequence>
<protein>
    <submittedName>
        <fullName evidence="1">Uncharacterized protein</fullName>
    </submittedName>
</protein>
<name>A0A0F9SWH3_9ZZZZ</name>
<organism evidence="1">
    <name type="scientific">marine sediment metagenome</name>
    <dbReference type="NCBI Taxonomy" id="412755"/>
    <lineage>
        <taxon>unclassified sequences</taxon>
        <taxon>metagenomes</taxon>
        <taxon>ecological metagenomes</taxon>
    </lineage>
</organism>
<evidence type="ECO:0000313" key="1">
    <source>
        <dbReference type="EMBL" id="KKN33588.1"/>
    </source>
</evidence>